<reference evidence="4" key="1">
    <citation type="journal article" date="2014" name="Proc. Natl. Acad. Sci. U.S.A.">
        <title>Extensive sampling of basidiomycete genomes demonstrates inadequacy of the white-rot/brown-rot paradigm for wood decay fungi.</title>
        <authorList>
            <person name="Riley R."/>
            <person name="Salamov A.A."/>
            <person name="Brown D.W."/>
            <person name="Nagy L.G."/>
            <person name="Floudas D."/>
            <person name="Held B.W."/>
            <person name="Levasseur A."/>
            <person name="Lombard V."/>
            <person name="Morin E."/>
            <person name="Otillar R."/>
            <person name="Lindquist E.A."/>
            <person name="Sun H."/>
            <person name="LaButti K.M."/>
            <person name="Schmutz J."/>
            <person name="Jabbour D."/>
            <person name="Luo H."/>
            <person name="Baker S.E."/>
            <person name="Pisabarro A.G."/>
            <person name="Walton J.D."/>
            <person name="Blanchette R.A."/>
            <person name="Henrissat B."/>
            <person name="Martin F."/>
            <person name="Cullen D."/>
            <person name="Hibbett D.S."/>
            <person name="Grigoriev I.V."/>
        </authorList>
    </citation>
    <scope>NUCLEOTIDE SEQUENCE [LARGE SCALE GENOMIC DNA]</scope>
    <source>
        <strain evidence="4">PC15</strain>
    </source>
</reference>
<dbReference type="VEuPathDB" id="FungiDB:PLEOSDRAFT_166977"/>
<dbReference type="HOGENOM" id="CLU_2097839_0_0_1"/>
<organism evidence="3 4">
    <name type="scientific">Pleurotus ostreatus (strain PC15)</name>
    <name type="common">Oyster mushroom</name>
    <dbReference type="NCBI Taxonomy" id="1137138"/>
    <lineage>
        <taxon>Eukaryota</taxon>
        <taxon>Fungi</taxon>
        <taxon>Dikarya</taxon>
        <taxon>Basidiomycota</taxon>
        <taxon>Agaricomycotina</taxon>
        <taxon>Agaricomycetes</taxon>
        <taxon>Agaricomycetidae</taxon>
        <taxon>Agaricales</taxon>
        <taxon>Pleurotineae</taxon>
        <taxon>Pleurotaceae</taxon>
        <taxon>Pleurotus</taxon>
    </lineage>
</organism>
<proteinExistence type="predicted"/>
<keyword evidence="2" id="KW-1133">Transmembrane helix</keyword>
<evidence type="ECO:0000313" key="3">
    <source>
        <dbReference type="EMBL" id="KDQ28848.1"/>
    </source>
</evidence>
<protein>
    <submittedName>
        <fullName evidence="3">Uncharacterized protein</fullName>
    </submittedName>
</protein>
<feature type="transmembrane region" description="Helical" evidence="2">
    <location>
        <begin position="6"/>
        <end position="26"/>
    </location>
</feature>
<dbReference type="AlphaFoldDB" id="A0A067NLA8"/>
<name>A0A067NLA8_PLEO1</name>
<feature type="region of interest" description="Disordered" evidence="1">
    <location>
        <begin position="62"/>
        <end position="93"/>
    </location>
</feature>
<dbReference type="STRING" id="1137138.A0A067NLA8"/>
<feature type="compositionally biased region" description="Polar residues" evidence="1">
    <location>
        <begin position="83"/>
        <end position="93"/>
    </location>
</feature>
<gene>
    <name evidence="3" type="ORF">PLEOSDRAFT_166977</name>
</gene>
<keyword evidence="2" id="KW-0472">Membrane</keyword>
<evidence type="ECO:0000313" key="4">
    <source>
        <dbReference type="Proteomes" id="UP000027073"/>
    </source>
</evidence>
<keyword evidence="2" id="KW-0812">Transmembrane</keyword>
<evidence type="ECO:0000256" key="2">
    <source>
        <dbReference type="SAM" id="Phobius"/>
    </source>
</evidence>
<evidence type="ECO:0000256" key="1">
    <source>
        <dbReference type="SAM" id="MobiDB-lite"/>
    </source>
</evidence>
<accession>A0A067NLA8</accession>
<sequence>MYVLPHLHAVAVTIGIVWAAFVARFCPAEARRELGKSLREFCLNMGWLYTRLVASNSYFPEAQDDPRRQLPHSNNETHDNALASLSPQESAQQFDSRIHVNQVWNDFNYVGEEQDM</sequence>
<dbReference type="InParanoid" id="A0A067NLA8"/>
<dbReference type="EMBL" id="KL198007">
    <property type="protein sequence ID" value="KDQ28848.1"/>
    <property type="molecule type" value="Genomic_DNA"/>
</dbReference>
<dbReference type="Proteomes" id="UP000027073">
    <property type="component" value="Unassembled WGS sequence"/>
</dbReference>